<dbReference type="SMART" id="SM00382">
    <property type="entry name" value="AAA"/>
    <property type="match status" value="2"/>
</dbReference>
<dbReference type="SUPFAM" id="SSF52540">
    <property type="entry name" value="P-loop containing nucleoside triphosphate hydrolases"/>
    <property type="match status" value="2"/>
</dbReference>
<dbReference type="Proteomes" id="UP001233172">
    <property type="component" value="Unassembled WGS sequence"/>
</dbReference>
<evidence type="ECO:0000256" key="2">
    <source>
        <dbReference type="ARBA" id="ARBA00022741"/>
    </source>
</evidence>
<dbReference type="InterPro" id="IPR003593">
    <property type="entry name" value="AAA+_ATPase"/>
</dbReference>
<dbReference type="PANTHER" id="PTHR10903:SF184">
    <property type="entry name" value="GTP-BINDING PROTEIN A"/>
    <property type="match status" value="1"/>
</dbReference>
<protein>
    <submittedName>
        <fullName evidence="5">GTPase IMAP family member 7</fullName>
    </submittedName>
</protein>
<dbReference type="InterPro" id="IPR006703">
    <property type="entry name" value="G_AIG1"/>
</dbReference>
<evidence type="ECO:0000313" key="6">
    <source>
        <dbReference type="Proteomes" id="UP001233172"/>
    </source>
</evidence>
<feature type="domain" description="AIG1-type G" evidence="4">
    <location>
        <begin position="13"/>
        <end position="226"/>
    </location>
</feature>
<evidence type="ECO:0000256" key="3">
    <source>
        <dbReference type="ARBA" id="ARBA00023134"/>
    </source>
</evidence>
<dbReference type="PROSITE" id="PS51720">
    <property type="entry name" value="G_AIG1"/>
    <property type="match status" value="2"/>
</dbReference>
<dbReference type="Pfam" id="PF04548">
    <property type="entry name" value="AIG1"/>
    <property type="match status" value="2"/>
</dbReference>
<gene>
    <name evidence="5" type="ORF">Bpfe_024504</name>
</gene>
<sequence>MSENKSLQTPLQDEKYTFLFIGKTGTGKSSLCNTISGTNAFVESDSSISVTSEPQSATSTHFCKTVTVVDTPGIMDTSVNSNEAKIKRLKEMYQAISLCPPSDQRAIILVLKYSDRFTKENETCIDIVEKFFGDECLGKCCIIVFTHGDQFDENNKKKDVPLTFEEWCLQQKGELGKLFEKCKKRIVLFRKNDEDKEMNQIQIESLLELADALDESYTDERFEEAKKKHERLKLESILPEILTHYDQRLNDILVKINENLIEDQTIENFKSYKSEVIDVWDDLALKDKDVYYEQNEPSIFEEPKSRAEKMLELIHLQLLRKLKYVLTSTIDKWNYIIRTCKNEKKVERVDEEKKILYKSFLEYGLIINPEGITINVDRNDLNLKIEDEEYFKDVINQVKELEESMIEKRKSFISIKTKAELEFELKSLQSQLDDIHVKDYYSRVPINIKRKARQILGEIQGNESFLELVEQFQELERSADNKVMHYRQRAFGTKFSFEDFGDFFRTTRKEDHYTFLFIGKTGTGKSSLCNSISGTDAFVESDSSISVTSEPQSATSTHFCKTVTVVDTPGIMDTSVNSNEAKIKSLEEMYKAISLCPPSGKRAIILVLKYSDRFTKENETCIDIVEKIFGDECLEKCCIIVFTHGDQFDENNKKKDVPLTFEEWCLQQKGELGKLFEKCKKRIVLFRKNDEDKEMNQIQIESLLELADALDESYTDEKFEDAKRKHERFKLESILPERLTCYEKILSEIQSQLNEIVAQDQSMENLMSYESKTNEILQELAVEDAKVYYEEGEVSLLEEPKSEAELLLEKIHLQLLRKLKHDLRTAIDNLKYKLRKAVKIKKEMDNLEEERKLLFDGFLNYGLVVKKEKITIDLDRNILKLQTKDLEFFKDVIDKMEALERSMVQKRKSLTLIDTRTELELELKSLIKKLDCISDLDTDPGKPSQIKEKAKLIIKKYQKDNTLEGLTKQFMEIVNIAESKIKQCKRNRLNVYLEMGGVIITAVIGPFGSLMNVGGKIVVRTLPVILYIPRIVVRLFSK</sequence>
<dbReference type="AlphaFoldDB" id="A0AAD8B286"/>
<keyword evidence="3" id="KW-0342">GTP-binding</keyword>
<accession>A0AAD8B286</accession>
<dbReference type="PANTHER" id="PTHR10903">
    <property type="entry name" value="GTPASE, IMAP FAMILY MEMBER-RELATED"/>
    <property type="match status" value="1"/>
</dbReference>
<comment type="caution">
    <text evidence="5">The sequence shown here is derived from an EMBL/GenBank/DDBJ whole genome shotgun (WGS) entry which is preliminary data.</text>
</comment>
<feature type="domain" description="AIG1-type G" evidence="4">
    <location>
        <begin position="510"/>
        <end position="723"/>
    </location>
</feature>
<reference evidence="5" key="2">
    <citation type="submission" date="2023-04" db="EMBL/GenBank/DDBJ databases">
        <authorList>
            <person name="Bu L."/>
            <person name="Lu L."/>
            <person name="Laidemitt M.R."/>
            <person name="Zhang S.M."/>
            <person name="Mutuku M."/>
            <person name="Mkoji G."/>
            <person name="Steinauer M."/>
            <person name="Loker E.S."/>
        </authorList>
    </citation>
    <scope>NUCLEOTIDE SEQUENCE</scope>
    <source>
        <strain evidence="5">KasaAsao</strain>
        <tissue evidence="5">Whole Snail</tissue>
    </source>
</reference>
<dbReference type="InterPro" id="IPR045058">
    <property type="entry name" value="GIMA/IAN/Toc"/>
</dbReference>
<dbReference type="GO" id="GO:0005525">
    <property type="term" value="F:GTP binding"/>
    <property type="evidence" value="ECO:0007669"/>
    <property type="project" value="UniProtKB-KW"/>
</dbReference>
<keyword evidence="2" id="KW-0547">Nucleotide-binding</keyword>
<organism evidence="5 6">
    <name type="scientific">Biomphalaria pfeifferi</name>
    <name type="common">Bloodfluke planorb</name>
    <name type="synonym">Freshwater snail</name>
    <dbReference type="NCBI Taxonomy" id="112525"/>
    <lineage>
        <taxon>Eukaryota</taxon>
        <taxon>Metazoa</taxon>
        <taxon>Spiralia</taxon>
        <taxon>Lophotrochozoa</taxon>
        <taxon>Mollusca</taxon>
        <taxon>Gastropoda</taxon>
        <taxon>Heterobranchia</taxon>
        <taxon>Euthyneura</taxon>
        <taxon>Panpulmonata</taxon>
        <taxon>Hygrophila</taxon>
        <taxon>Lymnaeoidea</taxon>
        <taxon>Planorbidae</taxon>
        <taxon>Biomphalaria</taxon>
    </lineage>
</organism>
<reference evidence="5" key="1">
    <citation type="journal article" date="2023" name="PLoS Negl. Trop. Dis.">
        <title>A genome sequence for Biomphalaria pfeifferi, the major vector snail for the human-infecting parasite Schistosoma mansoni.</title>
        <authorList>
            <person name="Bu L."/>
            <person name="Lu L."/>
            <person name="Laidemitt M.R."/>
            <person name="Zhang S.M."/>
            <person name="Mutuku M."/>
            <person name="Mkoji G."/>
            <person name="Steinauer M."/>
            <person name="Loker E.S."/>
        </authorList>
    </citation>
    <scope>NUCLEOTIDE SEQUENCE</scope>
    <source>
        <strain evidence="5">KasaAsao</strain>
    </source>
</reference>
<dbReference type="InterPro" id="IPR027417">
    <property type="entry name" value="P-loop_NTPase"/>
</dbReference>
<keyword evidence="6" id="KW-1185">Reference proteome</keyword>
<dbReference type="EMBL" id="JASAOG010000171">
    <property type="protein sequence ID" value="KAK0046043.1"/>
    <property type="molecule type" value="Genomic_DNA"/>
</dbReference>
<name>A0AAD8B286_BIOPF</name>
<evidence type="ECO:0000256" key="1">
    <source>
        <dbReference type="ARBA" id="ARBA00008535"/>
    </source>
</evidence>
<proteinExistence type="inferred from homology"/>
<evidence type="ECO:0000313" key="5">
    <source>
        <dbReference type="EMBL" id="KAK0046043.1"/>
    </source>
</evidence>
<evidence type="ECO:0000259" key="4">
    <source>
        <dbReference type="PROSITE" id="PS51720"/>
    </source>
</evidence>
<comment type="similarity">
    <text evidence="1">Belongs to the TRAFAC class TrmE-Era-EngA-EngB-Septin-like GTPase superfamily. AIG1/Toc34/Toc159-like paraseptin GTPase family. IAN subfamily.</text>
</comment>
<dbReference type="Gene3D" id="3.40.50.300">
    <property type="entry name" value="P-loop containing nucleotide triphosphate hydrolases"/>
    <property type="match status" value="2"/>
</dbReference>